<name>A0A839GHB3_9BACT</name>
<proteinExistence type="predicted"/>
<evidence type="ECO:0008006" key="4">
    <source>
        <dbReference type="Google" id="ProtNLM"/>
    </source>
</evidence>
<sequence>MSTSNKIEDRVRESSSHEQNHQIDQTALENIGQYGYGNKGLVKYRIKELDQEWGIERVLEVNASVLSLTGLILGATVHKRWFILPGVVATFLLQHGIQGWCPPLPVLRALGCRSRKEIDEERYSLKALRGDFKGLSNDTTPTKVLETIRY</sequence>
<dbReference type="Gene3D" id="6.10.140.1340">
    <property type="match status" value="1"/>
</dbReference>
<protein>
    <recommendedName>
        <fullName evidence="4">DUF2892 domain-containing protein</fullName>
    </recommendedName>
</protein>
<comment type="caution">
    <text evidence="2">The sequence shown here is derived from an EMBL/GenBank/DDBJ whole genome shotgun (WGS) entry which is preliminary data.</text>
</comment>
<dbReference type="EMBL" id="JACJIQ010000018">
    <property type="protein sequence ID" value="MBA9079054.1"/>
    <property type="molecule type" value="Genomic_DNA"/>
</dbReference>
<evidence type="ECO:0000313" key="3">
    <source>
        <dbReference type="Proteomes" id="UP000563094"/>
    </source>
</evidence>
<evidence type="ECO:0000313" key="2">
    <source>
        <dbReference type="EMBL" id="MBA9079054.1"/>
    </source>
</evidence>
<dbReference type="Proteomes" id="UP000563094">
    <property type="component" value="Unassembled WGS sequence"/>
</dbReference>
<feature type="region of interest" description="Disordered" evidence="1">
    <location>
        <begin position="1"/>
        <end position="21"/>
    </location>
</feature>
<organism evidence="2 3">
    <name type="scientific">Rufibacter quisquiliarum</name>
    <dbReference type="NCBI Taxonomy" id="1549639"/>
    <lineage>
        <taxon>Bacteria</taxon>
        <taxon>Pseudomonadati</taxon>
        <taxon>Bacteroidota</taxon>
        <taxon>Cytophagia</taxon>
        <taxon>Cytophagales</taxon>
        <taxon>Hymenobacteraceae</taxon>
        <taxon>Rufibacter</taxon>
    </lineage>
</organism>
<reference evidence="2 3" key="1">
    <citation type="submission" date="2020-08" db="EMBL/GenBank/DDBJ databases">
        <title>Genomic Encyclopedia of Type Strains, Phase IV (KMG-IV): sequencing the most valuable type-strain genomes for metagenomic binning, comparative biology and taxonomic classification.</title>
        <authorList>
            <person name="Goeker M."/>
        </authorList>
    </citation>
    <scope>NUCLEOTIDE SEQUENCE [LARGE SCALE GENOMIC DNA]</scope>
    <source>
        <strain evidence="2 3">DSM 29854</strain>
    </source>
</reference>
<evidence type="ECO:0000256" key="1">
    <source>
        <dbReference type="SAM" id="MobiDB-lite"/>
    </source>
</evidence>
<dbReference type="RefSeq" id="WP_182514069.1">
    <property type="nucleotide sequence ID" value="NZ_JACJIQ010000018.1"/>
</dbReference>
<accession>A0A839GHB3</accession>
<gene>
    <name evidence="2" type="ORF">FHS90_003789</name>
</gene>
<dbReference type="AlphaFoldDB" id="A0A839GHB3"/>
<keyword evidence="3" id="KW-1185">Reference proteome</keyword>